<keyword evidence="7 11" id="KW-0067">ATP-binding</keyword>
<dbReference type="FunFam" id="3.30.1360.70:FF:000003">
    <property type="entry name" value="Arginine--tRNA ligase"/>
    <property type="match status" value="1"/>
</dbReference>
<accession>A0A3G9JJI1</accession>
<evidence type="ECO:0000256" key="6">
    <source>
        <dbReference type="ARBA" id="ARBA00022741"/>
    </source>
</evidence>
<keyword evidence="4 11" id="KW-0963">Cytoplasm</keyword>
<reference evidence="13 14" key="1">
    <citation type="submission" date="2018-11" db="EMBL/GenBank/DDBJ databases">
        <title>Complete genome sequence of Paenibacillus baekrokdamisoli strain KCTC 33723.</title>
        <authorList>
            <person name="Kang S.W."/>
            <person name="Lee K.C."/>
            <person name="Kim K.K."/>
            <person name="Kim J.S."/>
            <person name="Kim D.S."/>
            <person name="Ko S.H."/>
            <person name="Yang S.H."/>
            <person name="Lee J.S."/>
        </authorList>
    </citation>
    <scope>NUCLEOTIDE SEQUENCE [LARGE SCALE GENOMIC DNA]</scope>
    <source>
        <strain evidence="13 14">KCTC 33723</strain>
    </source>
</reference>
<comment type="subunit">
    <text evidence="3 11">Monomer.</text>
</comment>
<dbReference type="FunFam" id="3.40.50.620:FF:000062">
    <property type="entry name" value="Arginine--tRNA ligase"/>
    <property type="match status" value="1"/>
</dbReference>
<dbReference type="GO" id="GO:0005737">
    <property type="term" value="C:cytoplasm"/>
    <property type="evidence" value="ECO:0007669"/>
    <property type="project" value="UniProtKB-SubCell"/>
</dbReference>
<evidence type="ECO:0000256" key="5">
    <source>
        <dbReference type="ARBA" id="ARBA00022598"/>
    </source>
</evidence>
<dbReference type="Gene3D" id="3.30.1360.70">
    <property type="entry name" value="Arginyl tRNA synthetase N-terminal domain"/>
    <property type="match status" value="1"/>
</dbReference>
<proteinExistence type="inferred from homology"/>
<dbReference type="SMART" id="SM00836">
    <property type="entry name" value="DALR_1"/>
    <property type="match status" value="1"/>
</dbReference>
<evidence type="ECO:0000256" key="9">
    <source>
        <dbReference type="ARBA" id="ARBA00023146"/>
    </source>
</evidence>
<dbReference type="FunFam" id="1.10.730.10:FF:000008">
    <property type="entry name" value="Arginine--tRNA ligase"/>
    <property type="match status" value="1"/>
</dbReference>
<dbReference type="GO" id="GO:0004814">
    <property type="term" value="F:arginine-tRNA ligase activity"/>
    <property type="evidence" value="ECO:0007669"/>
    <property type="project" value="UniProtKB-UniRule"/>
</dbReference>
<dbReference type="InterPro" id="IPR009080">
    <property type="entry name" value="tRNAsynth_Ia_anticodon-bd"/>
</dbReference>
<dbReference type="InterPro" id="IPR001412">
    <property type="entry name" value="aa-tRNA-synth_I_CS"/>
</dbReference>
<dbReference type="Proteomes" id="UP000275368">
    <property type="component" value="Chromosome"/>
</dbReference>
<evidence type="ECO:0000313" key="13">
    <source>
        <dbReference type="EMBL" id="BBH23169.1"/>
    </source>
</evidence>
<dbReference type="SUPFAM" id="SSF55190">
    <property type="entry name" value="Arginyl-tRNA synthetase (ArgRS), N-terminal 'additional' domain"/>
    <property type="match status" value="1"/>
</dbReference>
<keyword evidence="9 11" id="KW-0030">Aminoacyl-tRNA synthetase</keyword>
<keyword evidence="8 11" id="KW-0648">Protein biosynthesis</keyword>
<evidence type="ECO:0000256" key="1">
    <source>
        <dbReference type="ARBA" id="ARBA00004496"/>
    </source>
</evidence>
<dbReference type="AlphaFoldDB" id="A0A3G9JJI1"/>
<dbReference type="InterPro" id="IPR005148">
    <property type="entry name" value="Arg-tRNA-synth_N"/>
</dbReference>
<dbReference type="Pfam" id="PF05746">
    <property type="entry name" value="DALR_1"/>
    <property type="match status" value="1"/>
</dbReference>
<evidence type="ECO:0000256" key="4">
    <source>
        <dbReference type="ARBA" id="ARBA00022490"/>
    </source>
</evidence>
<gene>
    <name evidence="11 13" type="primary">argS</name>
    <name evidence="13" type="ORF">Back11_45140</name>
</gene>
<dbReference type="SMART" id="SM01016">
    <property type="entry name" value="Arg_tRNA_synt_N"/>
    <property type="match status" value="1"/>
</dbReference>
<keyword evidence="6 11" id="KW-0547">Nucleotide-binding</keyword>
<dbReference type="HAMAP" id="MF_00123">
    <property type="entry name" value="Arg_tRNA_synth"/>
    <property type="match status" value="1"/>
</dbReference>
<dbReference type="GO" id="GO:0005524">
    <property type="term" value="F:ATP binding"/>
    <property type="evidence" value="ECO:0007669"/>
    <property type="project" value="UniProtKB-UniRule"/>
</dbReference>
<dbReference type="InterPro" id="IPR008909">
    <property type="entry name" value="DALR_anticod-bd"/>
</dbReference>
<sequence>MKTNVIEQLNQKVTEAIADAVVAAGLAAREELPVFILEVPKEKAHGDLATNAAMQLTKLAKKNPRQIAEAIIAHLNTEQASIQSAEIAGPGFINFRIDRSYLYPVIEEVITQGADYGRSEVGNNQRVQVEFVSANPTGSLHLGHARGAAVGDVLCNVLDFAGYDVTREYYINDAGNQVANLARSIEARYKQELGQDVSMPEDGYHGVDIVGFAKALVESEGDRLLSLSDDERFNYFREYGLERELNKIKRDLQAFRVEFDVWYSETALYESGQVEQGLEALRASGHVYEEEGATWLSTTTFGDDKNRVLVKNDGSYTYLTPDIAYHRDKYGRGFDRMINIWGADHHGYIPRVKAAMEALGNDPKKLVVLIAQMVSLFQNGEKMKMSKRTGKAVTMEDLMEEVGLDAIRYFFTMRSMDSHLDFDMDLAISTSNENPVFYVQYAHARICSIFRQAEEQGIKLVPLTSVDLNKLTTEHEYDLLRKMGELPQEIAEAAEQYAPHRLIRYVYELASLFHSYYKADRVITDDAAQTQARFALLGAVRVAIANVLRLVGVSAPDRM</sequence>
<dbReference type="OrthoDB" id="9805987at2"/>
<dbReference type="KEGG" id="pbk:Back11_45140"/>
<dbReference type="SUPFAM" id="SSF47323">
    <property type="entry name" value="Anticodon-binding domain of a subclass of class I aminoacyl-tRNA synthetases"/>
    <property type="match status" value="1"/>
</dbReference>
<dbReference type="CDD" id="cd00671">
    <property type="entry name" value="ArgRS_core"/>
    <property type="match status" value="1"/>
</dbReference>
<evidence type="ECO:0000256" key="11">
    <source>
        <dbReference type="HAMAP-Rule" id="MF_00123"/>
    </source>
</evidence>
<evidence type="ECO:0000256" key="8">
    <source>
        <dbReference type="ARBA" id="ARBA00022917"/>
    </source>
</evidence>
<feature type="short sequence motif" description="'HIGH' region" evidence="11">
    <location>
        <begin position="134"/>
        <end position="144"/>
    </location>
</feature>
<dbReference type="Gene3D" id="3.40.50.620">
    <property type="entry name" value="HUPs"/>
    <property type="match status" value="1"/>
</dbReference>
<dbReference type="Pfam" id="PF03485">
    <property type="entry name" value="Arg_tRNA_synt_N"/>
    <property type="match status" value="1"/>
</dbReference>
<dbReference type="EC" id="6.1.1.19" evidence="11"/>
<dbReference type="InterPro" id="IPR036695">
    <property type="entry name" value="Arg-tRNA-synth_N_sf"/>
</dbReference>
<keyword evidence="14" id="KW-1185">Reference proteome</keyword>
<protein>
    <recommendedName>
        <fullName evidence="11">Arginine--tRNA ligase</fullName>
        <ecNumber evidence="11">6.1.1.19</ecNumber>
    </recommendedName>
    <alternativeName>
        <fullName evidence="11">Arginyl-tRNA synthetase</fullName>
        <shortName evidence="11">ArgRS</shortName>
    </alternativeName>
</protein>
<evidence type="ECO:0000256" key="12">
    <source>
        <dbReference type="RuleBase" id="RU363038"/>
    </source>
</evidence>
<dbReference type="InterPro" id="IPR001278">
    <property type="entry name" value="Arg-tRNA-ligase"/>
</dbReference>
<evidence type="ECO:0000256" key="7">
    <source>
        <dbReference type="ARBA" id="ARBA00022840"/>
    </source>
</evidence>
<name>A0A3G9JJI1_9BACL</name>
<organism evidence="13 14">
    <name type="scientific">Paenibacillus baekrokdamisoli</name>
    <dbReference type="NCBI Taxonomy" id="1712516"/>
    <lineage>
        <taxon>Bacteria</taxon>
        <taxon>Bacillati</taxon>
        <taxon>Bacillota</taxon>
        <taxon>Bacilli</taxon>
        <taxon>Bacillales</taxon>
        <taxon>Paenibacillaceae</taxon>
        <taxon>Paenibacillus</taxon>
    </lineage>
</organism>
<dbReference type="InterPro" id="IPR035684">
    <property type="entry name" value="ArgRS_core"/>
</dbReference>
<dbReference type="PANTHER" id="PTHR11956">
    <property type="entry name" value="ARGINYL-TRNA SYNTHETASE"/>
    <property type="match status" value="1"/>
</dbReference>
<evidence type="ECO:0000313" key="14">
    <source>
        <dbReference type="Proteomes" id="UP000275368"/>
    </source>
</evidence>
<dbReference type="PRINTS" id="PR01038">
    <property type="entry name" value="TRNASYNTHARG"/>
</dbReference>
<evidence type="ECO:0000256" key="2">
    <source>
        <dbReference type="ARBA" id="ARBA00005594"/>
    </source>
</evidence>
<dbReference type="PANTHER" id="PTHR11956:SF5">
    <property type="entry name" value="ARGININE--TRNA LIGASE, CYTOPLASMIC"/>
    <property type="match status" value="1"/>
</dbReference>
<dbReference type="RefSeq" id="WP_125662396.1">
    <property type="nucleotide sequence ID" value="NZ_AP019308.1"/>
</dbReference>
<dbReference type="InterPro" id="IPR014729">
    <property type="entry name" value="Rossmann-like_a/b/a_fold"/>
</dbReference>
<dbReference type="NCBIfam" id="TIGR00456">
    <property type="entry name" value="argS"/>
    <property type="match status" value="1"/>
</dbReference>
<dbReference type="Pfam" id="PF00750">
    <property type="entry name" value="tRNA-synt_1d"/>
    <property type="match status" value="1"/>
</dbReference>
<dbReference type="EMBL" id="AP019308">
    <property type="protein sequence ID" value="BBH23169.1"/>
    <property type="molecule type" value="Genomic_DNA"/>
</dbReference>
<dbReference type="Gene3D" id="1.10.730.10">
    <property type="entry name" value="Isoleucyl-tRNA Synthetase, Domain 1"/>
    <property type="match status" value="1"/>
</dbReference>
<comment type="catalytic activity">
    <reaction evidence="10 11">
        <text>tRNA(Arg) + L-arginine + ATP = L-arginyl-tRNA(Arg) + AMP + diphosphate</text>
        <dbReference type="Rhea" id="RHEA:20301"/>
        <dbReference type="Rhea" id="RHEA-COMP:9658"/>
        <dbReference type="Rhea" id="RHEA-COMP:9673"/>
        <dbReference type="ChEBI" id="CHEBI:30616"/>
        <dbReference type="ChEBI" id="CHEBI:32682"/>
        <dbReference type="ChEBI" id="CHEBI:33019"/>
        <dbReference type="ChEBI" id="CHEBI:78442"/>
        <dbReference type="ChEBI" id="CHEBI:78513"/>
        <dbReference type="ChEBI" id="CHEBI:456215"/>
        <dbReference type="EC" id="6.1.1.19"/>
    </reaction>
</comment>
<dbReference type="PROSITE" id="PS00178">
    <property type="entry name" value="AA_TRNA_LIGASE_I"/>
    <property type="match status" value="1"/>
</dbReference>
<dbReference type="GO" id="GO:0006420">
    <property type="term" value="P:arginyl-tRNA aminoacylation"/>
    <property type="evidence" value="ECO:0007669"/>
    <property type="project" value="UniProtKB-UniRule"/>
</dbReference>
<dbReference type="SUPFAM" id="SSF52374">
    <property type="entry name" value="Nucleotidylyl transferase"/>
    <property type="match status" value="1"/>
</dbReference>
<evidence type="ECO:0000256" key="3">
    <source>
        <dbReference type="ARBA" id="ARBA00011245"/>
    </source>
</evidence>
<keyword evidence="5 11" id="KW-0436">Ligase</keyword>
<evidence type="ECO:0000256" key="10">
    <source>
        <dbReference type="ARBA" id="ARBA00049339"/>
    </source>
</evidence>
<comment type="similarity">
    <text evidence="2 11 12">Belongs to the class-I aminoacyl-tRNA synthetase family.</text>
</comment>
<comment type="subcellular location">
    <subcellularLocation>
        <location evidence="1 11">Cytoplasm</location>
    </subcellularLocation>
</comment>